<dbReference type="WBParaSite" id="PSAMB.scaffold561size47136.g6943.t1">
    <property type="protein sequence ID" value="PSAMB.scaffold561size47136.g6943.t1"/>
    <property type="gene ID" value="PSAMB.scaffold561size47136.g6943"/>
</dbReference>
<organism evidence="2 3">
    <name type="scientific">Plectus sambesii</name>
    <dbReference type="NCBI Taxonomy" id="2011161"/>
    <lineage>
        <taxon>Eukaryota</taxon>
        <taxon>Metazoa</taxon>
        <taxon>Ecdysozoa</taxon>
        <taxon>Nematoda</taxon>
        <taxon>Chromadorea</taxon>
        <taxon>Plectida</taxon>
        <taxon>Plectina</taxon>
        <taxon>Plectoidea</taxon>
        <taxon>Plectidae</taxon>
        <taxon>Plectus</taxon>
    </lineage>
</organism>
<reference evidence="3" key="1">
    <citation type="submission" date="2022-11" db="UniProtKB">
        <authorList>
            <consortium name="WormBaseParasite"/>
        </authorList>
    </citation>
    <scope>IDENTIFICATION</scope>
</reference>
<feature type="signal peptide" evidence="1">
    <location>
        <begin position="1"/>
        <end position="17"/>
    </location>
</feature>
<proteinExistence type="predicted"/>
<evidence type="ECO:0000313" key="3">
    <source>
        <dbReference type="WBParaSite" id="PSAMB.scaffold561size47136.g6943.t1"/>
    </source>
</evidence>
<dbReference type="AlphaFoldDB" id="A0A914WYP3"/>
<protein>
    <submittedName>
        <fullName evidence="3">Uncharacterized protein</fullName>
    </submittedName>
</protein>
<keyword evidence="2" id="KW-1185">Reference proteome</keyword>
<keyword evidence="1" id="KW-0732">Signal</keyword>
<name>A0A914WYP3_9BILA</name>
<feature type="chain" id="PRO_5038031815" evidence="1">
    <location>
        <begin position="18"/>
        <end position="152"/>
    </location>
</feature>
<sequence>MISILSAFFMVIAVSFAAPAEESMVVRGGGMNTGLCDHVLCGSGQRCKEDWNTHKAICEAIPDEFSGNCNCQMLDSIPNHDQNTLSFTGNDCYQTVKCTRTHSQQYVYLGFKNFGSQVFRTHDYPNFAVMDVVCGNDNEWSVNNKPFDAFDC</sequence>
<evidence type="ECO:0000313" key="2">
    <source>
        <dbReference type="Proteomes" id="UP000887566"/>
    </source>
</evidence>
<dbReference type="Proteomes" id="UP000887566">
    <property type="component" value="Unplaced"/>
</dbReference>
<accession>A0A914WYP3</accession>
<evidence type="ECO:0000256" key="1">
    <source>
        <dbReference type="SAM" id="SignalP"/>
    </source>
</evidence>